<feature type="compositionally biased region" description="Pro residues" evidence="1">
    <location>
        <begin position="49"/>
        <end position="62"/>
    </location>
</feature>
<dbReference type="EMBL" id="CM007387">
    <property type="protein sequence ID" value="ONK62408.1"/>
    <property type="molecule type" value="Genomic_DNA"/>
</dbReference>
<proteinExistence type="predicted"/>
<feature type="compositionally biased region" description="Low complexity" evidence="1">
    <location>
        <begin position="36"/>
        <end position="48"/>
    </location>
</feature>
<name>A0A5P1E973_ASPOF</name>
<reference evidence="3" key="1">
    <citation type="journal article" date="2017" name="Nat. Commun.">
        <title>The asparagus genome sheds light on the origin and evolution of a young Y chromosome.</title>
        <authorList>
            <person name="Harkess A."/>
            <person name="Zhou J."/>
            <person name="Xu C."/>
            <person name="Bowers J.E."/>
            <person name="Van der Hulst R."/>
            <person name="Ayyampalayam S."/>
            <person name="Mercati F."/>
            <person name="Riccardi P."/>
            <person name="McKain M.R."/>
            <person name="Kakrana A."/>
            <person name="Tang H."/>
            <person name="Ray J."/>
            <person name="Groenendijk J."/>
            <person name="Arikit S."/>
            <person name="Mathioni S.M."/>
            <person name="Nakano M."/>
            <person name="Shan H."/>
            <person name="Telgmann-Rauber A."/>
            <person name="Kanno A."/>
            <person name="Yue Z."/>
            <person name="Chen H."/>
            <person name="Li W."/>
            <person name="Chen Y."/>
            <person name="Xu X."/>
            <person name="Zhang Y."/>
            <person name="Luo S."/>
            <person name="Chen H."/>
            <person name="Gao J."/>
            <person name="Mao Z."/>
            <person name="Pires J.C."/>
            <person name="Luo M."/>
            <person name="Kudrna D."/>
            <person name="Wing R.A."/>
            <person name="Meyers B.C."/>
            <person name="Yi K."/>
            <person name="Kong H."/>
            <person name="Lavrijsen P."/>
            <person name="Sunseri F."/>
            <person name="Falavigna A."/>
            <person name="Ye Y."/>
            <person name="Leebens-Mack J.H."/>
            <person name="Chen G."/>
        </authorList>
    </citation>
    <scope>NUCLEOTIDE SEQUENCE [LARGE SCALE GENOMIC DNA]</scope>
    <source>
        <strain evidence="3">cv. DH0086</strain>
    </source>
</reference>
<dbReference type="AlphaFoldDB" id="A0A5P1E973"/>
<evidence type="ECO:0000256" key="1">
    <source>
        <dbReference type="SAM" id="MobiDB-lite"/>
    </source>
</evidence>
<gene>
    <name evidence="2" type="ORF">A4U43_C07F3560</name>
</gene>
<organism evidence="2 3">
    <name type="scientific">Asparagus officinalis</name>
    <name type="common">Garden asparagus</name>
    <dbReference type="NCBI Taxonomy" id="4686"/>
    <lineage>
        <taxon>Eukaryota</taxon>
        <taxon>Viridiplantae</taxon>
        <taxon>Streptophyta</taxon>
        <taxon>Embryophyta</taxon>
        <taxon>Tracheophyta</taxon>
        <taxon>Spermatophyta</taxon>
        <taxon>Magnoliopsida</taxon>
        <taxon>Liliopsida</taxon>
        <taxon>Asparagales</taxon>
        <taxon>Asparagaceae</taxon>
        <taxon>Asparagoideae</taxon>
        <taxon>Asparagus</taxon>
    </lineage>
</organism>
<accession>A0A5P1E973</accession>
<evidence type="ECO:0000313" key="2">
    <source>
        <dbReference type="EMBL" id="ONK62408.1"/>
    </source>
</evidence>
<dbReference type="OMA" id="PKAELMP"/>
<feature type="region of interest" description="Disordered" evidence="1">
    <location>
        <begin position="36"/>
        <end position="115"/>
    </location>
</feature>
<feature type="compositionally biased region" description="Basic residues" evidence="1">
    <location>
        <begin position="67"/>
        <end position="80"/>
    </location>
</feature>
<sequence>MERKKQATTASHPRGACEKLFNAFQPKLQPLRRLTLRQQEAKAATAASPLPPPLPQPAPPPKELTQHGHKAKDHKEKKRPLPSPAPPKAELMPVGTVPEAVPPPAAKTKRGINERVDSYIVRTKEKIRSGSGLGRVFSSK</sequence>
<evidence type="ECO:0000313" key="3">
    <source>
        <dbReference type="Proteomes" id="UP000243459"/>
    </source>
</evidence>
<protein>
    <submittedName>
        <fullName evidence="2">Uncharacterized protein</fullName>
    </submittedName>
</protein>
<dbReference type="Gramene" id="ONK62408">
    <property type="protein sequence ID" value="ONK62408"/>
    <property type="gene ID" value="A4U43_C07F3560"/>
</dbReference>
<keyword evidence="3" id="KW-1185">Reference proteome</keyword>
<dbReference type="Proteomes" id="UP000243459">
    <property type="component" value="Chromosome 7"/>
</dbReference>